<protein>
    <recommendedName>
        <fullName evidence="1">Mediator complex subunit 16 C-terminal domain-containing protein</fullName>
    </recommendedName>
</protein>
<accession>A0A9P6AX87</accession>
<dbReference type="OrthoDB" id="2535907at2759"/>
<sequence>MALWNWKHQKAHSTRPLIQAQLIPASPNSRPVHKFDLAPPPLVSGSPAYYAPPICIAASPQDDCLFAFFPPSAINIEGGISCVWERGQGITAWKVKDSWKSERGNDVVASRWLGDGRQWSYNAASKPELVQSPPLGPRTLGTPTLILVMQLHEVQLHVHTPFATSTAPFFNHLRAPLRQPAHVFDVDVHEAPFITESHGGYRVCRKASIGISYSEPSVLIATHCTIVPTFSNPASSPFSLDFDTSPLSRNSDRSWDDFGEENTVDICQIQFDVFSNRRSLTTTPLFSTSISSFSPWSAPQAFHPSSPTQVRCLSLFTAPFRSPTVPSRENVGAATCGFTLVVAYSSHYGANRQSHLRSWTIRRMMPSWNQTEFKGLAVSSISDDGVEDMEWAMIPGAERILETGVSVAGFNVVSDGSAFFMSLAADPRKSKHKGKLTCVADIRRLRVADLSDDAGWEPASVWYQPKHSYSLMPTSCVLSPNQALICSRGEVFPTQRISIIPSPRRSDNEVAPLSSVLAICIIKLADPGDIIRLFWSRYNPSDVLPFVSGALDILGRVDPALSRFGSTSKSDGAHNVGEMATLPSILGFLVGLYKHCPIPEVSQRWHTAFTFCELLACKRAFDESFIMGENGPRLVETFALWQLIATTTWFVGVCEEFAQNVLRWQASRRWIAPSGADEEFPTSDAYPLIPFVLLPPTLSLFRRILGHVLQIRAIFQGMAPRNQAIVMAKEQLKAAFDASPLQFDEFPSLIRQLEGEASRMLQDGENRKIIQDLLVELTPTARSSLLLTKQATLLAKHPGLQDDAQKTRLLIPLDDLLDIPLVVRRQANTAKEEKDVLTKSMLTGPPALGLMRVCVRCGSRSESRWLDRRTRVPNRSGVRWSNYEYEWEGNCVCGGSWIKAQR</sequence>
<evidence type="ECO:0000313" key="2">
    <source>
        <dbReference type="EMBL" id="KAF9513030.1"/>
    </source>
</evidence>
<reference evidence="2" key="1">
    <citation type="journal article" date="2020" name="Nat. Commun.">
        <title>Large-scale genome sequencing of mycorrhizal fungi provides insights into the early evolution of symbiotic traits.</title>
        <authorList>
            <person name="Miyauchi S."/>
            <person name="Kiss E."/>
            <person name="Kuo A."/>
            <person name="Drula E."/>
            <person name="Kohler A."/>
            <person name="Sanchez-Garcia M."/>
            <person name="Morin E."/>
            <person name="Andreopoulos B."/>
            <person name="Barry K.W."/>
            <person name="Bonito G."/>
            <person name="Buee M."/>
            <person name="Carver A."/>
            <person name="Chen C."/>
            <person name="Cichocki N."/>
            <person name="Clum A."/>
            <person name="Culley D."/>
            <person name="Crous P.W."/>
            <person name="Fauchery L."/>
            <person name="Girlanda M."/>
            <person name="Hayes R.D."/>
            <person name="Keri Z."/>
            <person name="LaButti K."/>
            <person name="Lipzen A."/>
            <person name="Lombard V."/>
            <person name="Magnuson J."/>
            <person name="Maillard F."/>
            <person name="Murat C."/>
            <person name="Nolan M."/>
            <person name="Ohm R.A."/>
            <person name="Pangilinan J."/>
            <person name="Pereira M.F."/>
            <person name="Perotto S."/>
            <person name="Peter M."/>
            <person name="Pfister S."/>
            <person name="Riley R."/>
            <person name="Sitrit Y."/>
            <person name="Stielow J.B."/>
            <person name="Szollosi G."/>
            <person name="Zifcakova L."/>
            <person name="Stursova M."/>
            <person name="Spatafora J.W."/>
            <person name="Tedersoo L."/>
            <person name="Vaario L.M."/>
            <person name="Yamada A."/>
            <person name="Yan M."/>
            <person name="Wang P."/>
            <person name="Xu J."/>
            <person name="Bruns T."/>
            <person name="Baldrian P."/>
            <person name="Vilgalys R."/>
            <person name="Dunand C."/>
            <person name="Henrissat B."/>
            <person name="Grigoriev I.V."/>
            <person name="Hibbett D."/>
            <person name="Nagy L.G."/>
            <person name="Martin F.M."/>
        </authorList>
    </citation>
    <scope>NUCLEOTIDE SEQUENCE</scope>
    <source>
        <strain evidence="2">UP504</strain>
    </source>
</reference>
<dbReference type="EMBL" id="MU128978">
    <property type="protein sequence ID" value="KAF9513030.1"/>
    <property type="molecule type" value="Genomic_DNA"/>
</dbReference>
<comment type="caution">
    <text evidence="2">The sequence shown here is derived from an EMBL/GenBank/DDBJ whole genome shotgun (WGS) entry which is preliminary data.</text>
</comment>
<proteinExistence type="predicted"/>
<name>A0A9P6AX87_9AGAM</name>
<feature type="domain" description="Mediator complex subunit 16 C-terminal" evidence="1">
    <location>
        <begin position="826"/>
        <end position="898"/>
    </location>
</feature>
<organism evidence="2 3">
    <name type="scientific">Hydnum rufescens UP504</name>
    <dbReference type="NCBI Taxonomy" id="1448309"/>
    <lineage>
        <taxon>Eukaryota</taxon>
        <taxon>Fungi</taxon>
        <taxon>Dikarya</taxon>
        <taxon>Basidiomycota</taxon>
        <taxon>Agaricomycotina</taxon>
        <taxon>Agaricomycetes</taxon>
        <taxon>Cantharellales</taxon>
        <taxon>Hydnaceae</taxon>
        <taxon>Hydnum</taxon>
    </lineage>
</organism>
<dbReference type="Pfam" id="PF20719">
    <property type="entry name" value="Med16_C"/>
    <property type="match status" value="1"/>
</dbReference>
<dbReference type="AlphaFoldDB" id="A0A9P6AX87"/>
<evidence type="ECO:0000259" key="1">
    <source>
        <dbReference type="Pfam" id="PF20719"/>
    </source>
</evidence>
<keyword evidence="3" id="KW-1185">Reference proteome</keyword>
<gene>
    <name evidence="2" type="ORF">BS47DRAFT_1012053</name>
</gene>
<dbReference type="InterPro" id="IPR048339">
    <property type="entry name" value="Mediator_Med16_C"/>
</dbReference>
<dbReference type="Proteomes" id="UP000886523">
    <property type="component" value="Unassembled WGS sequence"/>
</dbReference>
<evidence type="ECO:0000313" key="3">
    <source>
        <dbReference type="Proteomes" id="UP000886523"/>
    </source>
</evidence>